<organism evidence="11 12">
    <name type="scientific">Rhodovibrio salinarum</name>
    <dbReference type="NCBI Taxonomy" id="1087"/>
    <lineage>
        <taxon>Bacteria</taxon>
        <taxon>Pseudomonadati</taxon>
        <taxon>Pseudomonadota</taxon>
        <taxon>Alphaproteobacteria</taxon>
        <taxon>Rhodospirillales</taxon>
        <taxon>Rhodovibrionaceae</taxon>
        <taxon>Rhodovibrio</taxon>
    </lineage>
</organism>
<dbReference type="GO" id="GO:0006006">
    <property type="term" value="P:glucose metabolic process"/>
    <property type="evidence" value="ECO:0007669"/>
    <property type="project" value="InterPro"/>
</dbReference>
<dbReference type="PRINTS" id="PR00078">
    <property type="entry name" value="G3PDHDRGNASE"/>
</dbReference>
<dbReference type="Pfam" id="PF00044">
    <property type="entry name" value="Gp_dh_N"/>
    <property type="match status" value="1"/>
</dbReference>
<dbReference type="CDD" id="cd18126">
    <property type="entry name" value="GAPDH_I_C"/>
    <property type="match status" value="1"/>
</dbReference>
<feature type="domain" description="Glyceraldehyde 3-phosphate dehydrogenase NAD(P) binding" evidence="10">
    <location>
        <begin position="3"/>
        <end position="154"/>
    </location>
</feature>
<evidence type="ECO:0000313" key="12">
    <source>
        <dbReference type="Proteomes" id="UP000778970"/>
    </source>
</evidence>
<feature type="binding site" evidence="6">
    <location>
        <begin position="12"/>
        <end position="13"/>
    </location>
    <ligand>
        <name>NAD(+)</name>
        <dbReference type="ChEBI" id="CHEBI:57540"/>
    </ligand>
</feature>
<dbReference type="GO" id="GO:0050661">
    <property type="term" value="F:NADP binding"/>
    <property type="evidence" value="ECO:0007669"/>
    <property type="project" value="InterPro"/>
</dbReference>
<dbReference type="EMBL" id="NRRE01000022">
    <property type="protein sequence ID" value="MBK1697309.1"/>
    <property type="molecule type" value="Genomic_DNA"/>
</dbReference>
<dbReference type="FunFam" id="3.30.360.10:FF:000002">
    <property type="entry name" value="Glyceraldehyde-3-phosphate dehydrogenase"/>
    <property type="match status" value="1"/>
</dbReference>
<dbReference type="Proteomes" id="UP000778970">
    <property type="component" value="Unassembled WGS sequence"/>
</dbReference>
<feature type="binding site" evidence="6">
    <location>
        <position position="318"/>
    </location>
    <ligand>
        <name>NAD(+)</name>
        <dbReference type="ChEBI" id="CHEBI:57540"/>
    </ligand>
</feature>
<dbReference type="SMART" id="SM00846">
    <property type="entry name" value="Gp_dh_N"/>
    <property type="match status" value="1"/>
</dbReference>
<keyword evidence="6" id="KW-0547">Nucleotide-binding</keyword>
<protein>
    <recommendedName>
        <fullName evidence="9">Glyceraldehyde-3-phosphate dehydrogenase</fullName>
        <ecNumber evidence="9">1.2.1.-</ecNumber>
    </recommendedName>
</protein>
<evidence type="ECO:0000256" key="7">
    <source>
        <dbReference type="PIRSR" id="PIRSR000149-4"/>
    </source>
</evidence>
<dbReference type="Gene3D" id="3.40.50.720">
    <property type="entry name" value="NAD(P)-binding Rossmann-like Domain"/>
    <property type="match status" value="1"/>
</dbReference>
<dbReference type="SUPFAM" id="SSF51735">
    <property type="entry name" value="NAD(P)-binding Rossmann-fold domains"/>
    <property type="match status" value="1"/>
</dbReference>
<feature type="active site" description="Nucleophile" evidence="4">
    <location>
        <position position="154"/>
    </location>
</feature>
<evidence type="ECO:0000256" key="5">
    <source>
        <dbReference type="PIRSR" id="PIRSR000149-2"/>
    </source>
</evidence>
<keyword evidence="3 9" id="KW-0560">Oxidoreductase</keyword>
<comment type="subunit">
    <text evidence="2">Homotetramer.</text>
</comment>
<evidence type="ECO:0000259" key="10">
    <source>
        <dbReference type="SMART" id="SM00846"/>
    </source>
</evidence>
<dbReference type="RefSeq" id="WP_027288317.1">
    <property type="nucleotide sequence ID" value="NZ_NRRE01000022.1"/>
</dbReference>
<dbReference type="InterPro" id="IPR036291">
    <property type="entry name" value="NAD(P)-bd_dom_sf"/>
</dbReference>
<comment type="similarity">
    <text evidence="1 8">Belongs to the glyceraldehyde-3-phosphate dehydrogenase family.</text>
</comment>
<evidence type="ECO:0000256" key="1">
    <source>
        <dbReference type="ARBA" id="ARBA00007406"/>
    </source>
</evidence>
<dbReference type="InterPro" id="IPR020829">
    <property type="entry name" value="GlycerAld_3-P_DH_cat"/>
</dbReference>
<evidence type="ECO:0000256" key="4">
    <source>
        <dbReference type="PIRSR" id="PIRSR000149-1"/>
    </source>
</evidence>
<feature type="site" description="Activates thiol group during catalysis" evidence="7">
    <location>
        <position position="181"/>
    </location>
</feature>
<dbReference type="GO" id="GO:0051287">
    <property type="term" value="F:NAD binding"/>
    <property type="evidence" value="ECO:0007669"/>
    <property type="project" value="InterPro"/>
</dbReference>
<dbReference type="FunFam" id="3.40.50.720:FF:000001">
    <property type="entry name" value="Glyceraldehyde-3-phosphate dehydrogenase"/>
    <property type="match status" value="1"/>
</dbReference>
<feature type="binding site" evidence="6">
    <location>
        <position position="36"/>
    </location>
    <ligand>
        <name>NAD(+)</name>
        <dbReference type="ChEBI" id="CHEBI:57540"/>
    </ligand>
</feature>
<feature type="binding site" evidence="5">
    <location>
        <begin position="153"/>
        <end position="155"/>
    </location>
    <ligand>
        <name>D-glyceraldehyde 3-phosphate</name>
        <dbReference type="ChEBI" id="CHEBI:59776"/>
    </ligand>
</feature>
<accession>A0A934QI41</accession>
<dbReference type="EC" id="1.2.1.-" evidence="9"/>
<reference evidence="11" key="2">
    <citation type="journal article" date="2020" name="Microorganisms">
        <title>Osmotic Adaptation and Compatible Solute Biosynthesis of Phototrophic Bacteria as Revealed from Genome Analyses.</title>
        <authorList>
            <person name="Imhoff J.F."/>
            <person name="Rahn T."/>
            <person name="Kunzel S."/>
            <person name="Keller A."/>
            <person name="Neulinger S.C."/>
        </authorList>
    </citation>
    <scope>NUCLEOTIDE SEQUENCE</scope>
    <source>
        <strain evidence="11">DSM 9154</strain>
    </source>
</reference>
<keyword evidence="6" id="KW-0520">NAD</keyword>
<dbReference type="AlphaFoldDB" id="A0A934QI41"/>
<feature type="binding site" evidence="5">
    <location>
        <position position="184"/>
    </location>
    <ligand>
        <name>D-glyceraldehyde 3-phosphate</name>
        <dbReference type="ChEBI" id="CHEBI:59776"/>
    </ligand>
</feature>
<dbReference type="Pfam" id="PF02800">
    <property type="entry name" value="Gp_dh_C"/>
    <property type="match status" value="1"/>
</dbReference>
<feature type="binding site" evidence="6">
    <location>
        <position position="123"/>
    </location>
    <ligand>
        <name>NAD(+)</name>
        <dbReference type="ChEBI" id="CHEBI:57540"/>
    </ligand>
</feature>
<proteinExistence type="inferred from homology"/>
<keyword evidence="12" id="KW-1185">Reference proteome</keyword>
<feature type="binding site" evidence="5">
    <location>
        <position position="235"/>
    </location>
    <ligand>
        <name>D-glyceraldehyde 3-phosphate</name>
        <dbReference type="ChEBI" id="CHEBI:59776"/>
    </ligand>
</feature>
<dbReference type="PROSITE" id="PS00071">
    <property type="entry name" value="GAPDH"/>
    <property type="match status" value="1"/>
</dbReference>
<evidence type="ECO:0000256" key="3">
    <source>
        <dbReference type="ARBA" id="ARBA00023002"/>
    </source>
</evidence>
<comment type="caution">
    <text evidence="11">The sequence shown here is derived from an EMBL/GenBank/DDBJ whole genome shotgun (WGS) entry which is preliminary data.</text>
</comment>
<dbReference type="InterPro" id="IPR020828">
    <property type="entry name" value="GlycerAld_3-P_DH_NAD(P)-bd"/>
</dbReference>
<feature type="binding site" evidence="5">
    <location>
        <begin position="212"/>
        <end position="213"/>
    </location>
    <ligand>
        <name>D-glyceraldehyde 3-phosphate</name>
        <dbReference type="ChEBI" id="CHEBI:59776"/>
    </ligand>
</feature>
<dbReference type="PIRSF" id="PIRSF000149">
    <property type="entry name" value="GAP_DH"/>
    <property type="match status" value="1"/>
</dbReference>
<evidence type="ECO:0000256" key="9">
    <source>
        <dbReference type="RuleBase" id="RU361160"/>
    </source>
</evidence>
<evidence type="ECO:0000313" key="11">
    <source>
        <dbReference type="EMBL" id="MBK1697309.1"/>
    </source>
</evidence>
<gene>
    <name evidence="11" type="primary">gap</name>
    <name evidence="11" type="ORF">CKO21_08615</name>
</gene>
<reference evidence="11" key="1">
    <citation type="submission" date="2017-08" db="EMBL/GenBank/DDBJ databases">
        <authorList>
            <person name="Imhoff J.F."/>
            <person name="Rahn T."/>
            <person name="Kuenzel S."/>
            <person name="Neulinger S.C."/>
        </authorList>
    </citation>
    <scope>NUCLEOTIDE SEQUENCE</scope>
    <source>
        <strain evidence="11">DSM 9154</strain>
    </source>
</reference>
<dbReference type="GO" id="GO:0016620">
    <property type="term" value="F:oxidoreductase activity, acting on the aldehyde or oxo group of donors, NAD or NADP as acceptor"/>
    <property type="evidence" value="ECO:0007669"/>
    <property type="project" value="InterPro"/>
</dbReference>
<dbReference type="CDD" id="cd05214">
    <property type="entry name" value="GAPDH_I_N"/>
    <property type="match status" value="1"/>
</dbReference>
<evidence type="ECO:0000256" key="6">
    <source>
        <dbReference type="PIRSR" id="PIRSR000149-3"/>
    </source>
</evidence>
<sequence length="337" mass="36347">MAVRVAINGFGRIGRMVLRAAYESGRKDIQIVAINDLADLETNAFLLRHDSAHGTFPAEVKAEGGKLKIGDWPAIDVIQEKDPTKLPWGDMNIDVAMECSGVFTDREKAANHLTAGAKKVLVSAPSKGADMTMVVGVNEDQIDPSYEVISCASCTTNCLAPVAKVMQDNIGIERGYMTTVHSFTGDQRIVDTMHKDPRRSRAAANNIIPTSTGAARAVGLVMPELAGKLDGAAVRVPTINVSLVDFKFDASKATDADTVKQALIDASKSERMRGVLGISDEPLVSTDFNHNSHSSVVDIAETHVIDKTFVRVMSWYDNEWGFSNRMSDAAVKIGQVA</sequence>
<dbReference type="NCBIfam" id="TIGR01534">
    <property type="entry name" value="GAPDH-I"/>
    <property type="match status" value="1"/>
</dbReference>
<evidence type="ECO:0000256" key="2">
    <source>
        <dbReference type="ARBA" id="ARBA00011881"/>
    </source>
</evidence>
<evidence type="ECO:0000256" key="8">
    <source>
        <dbReference type="RuleBase" id="RU000397"/>
    </source>
</evidence>
<dbReference type="InterPro" id="IPR020830">
    <property type="entry name" value="GlycerAld_3-P_DH_AS"/>
</dbReference>
<dbReference type="Gene3D" id="3.30.360.10">
    <property type="entry name" value="Dihydrodipicolinate Reductase, domain 2"/>
    <property type="match status" value="1"/>
</dbReference>
<dbReference type="InterPro" id="IPR006424">
    <property type="entry name" value="Glyceraldehyde-3-P_DH_1"/>
</dbReference>
<dbReference type="SUPFAM" id="SSF55347">
    <property type="entry name" value="Glyceraldehyde-3-phosphate dehydrogenase-like, C-terminal domain"/>
    <property type="match status" value="1"/>
</dbReference>
<name>A0A934QI41_9PROT</name>
<dbReference type="InterPro" id="IPR020831">
    <property type="entry name" value="GlycerAld/Erythrose_P_DH"/>
</dbReference>
<dbReference type="PANTHER" id="PTHR43148">
    <property type="entry name" value="GLYCERALDEHYDE-3-PHOSPHATE DEHYDROGENASE 2"/>
    <property type="match status" value="1"/>
</dbReference>